<feature type="domain" description="Flavin reductase like" evidence="3">
    <location>
        <begin position="37"/>
        <end position="183"/>
    </location>
</feature>
<dbReference type="PANTHER" id="PTHR30466">
    <property type="entry name" value="FLAVIN REDUCTASE"/>
    <property type="match status" value="1"/>
</dbReference>
<protein>
    <recommendedName>
        <fullName evidence="3">Flavin reductase like domain-containing protein</fullName>
    </recommendedName>
</protein>
<dbReference type="InterPro" id="IPR002563">
    <property type="entry name" value="Flavin_Rdtase-like_dom"/>
</dbReference>
<dbReference type="InterPro" id="IPR050268">
    <property type="entry name" value="NADH-dep_flavin_reductase"/>
</dbReference>
<dbReference type="Gene3D" id="2.30.110.10">
    <property type="entry name" value="Electron Transport, Fmn-binding Protein, Chain A"/>
    <property type="match status" value="1"/>
</dbReference>
<dbReference type="GO" id="GO:0042602">
    <property type="term" value="F:riboflavin reductase (NADPH) activity"/>
    <property type="evidence" value="ECO:0007669"/>
    <property type="project" value="TreeGrafter"/>
</dbReference>
<evidence type="ECO:0000259" key="3">
    <source>
        <dbReference type="SMART" id="SM00903"/>
    </source>
</evidence>
<dbReference type="PANTHER" id="PTHR30466:SF11">
    <property type="entry name" value="FLAVIN-DEPENDENT MONOOXYGENASE, REDUCTASE SUBUNIT HSAB"/>
    <property type="match status" value="1"/>
</dbReference>
<gene>
    <name evidence="4" type="ORF">METZ01_LOCUS260404</name>
</gene>
<sequence length="188" mass="19925">MRYFPLSVSKTKTVLGVAMPDKIAYRDVSGSDFKEGMRHLAASVTVITVAHNGKKDGLTATATCSVSAEPPQLLVCVNKEAGAHDLIQEEGVFGVNVLARDQEDIAKRFAGIDGADRIDRYSLGVWTKIATGAPILEGALASFDCQVAESMTAGTHSIFIGRIVGINFRAGPPLIYGDAQFTGLSIPL</sequence>
<proteinExistence type="inferred from homology"/>
<reference evidence="4" key="1">
    <citation type="submission" date="2018-05" db="EMBL/GenBank/DDBJ databases">
        <authorList>
            <person name="Lanie J.A."/>
            <person name="Ng W.-L."/>
            <person name="Kazmierczak K.M."/>
            <person name="Andrzejewski T.M."/>
            <person name="Davidsen T.M."/>
            <person name="Wayne K.J."/>
            <person name="Tettelin H."/>
            <person name="Glass J.I."/>
            <person name="Rusch D."/>
            <person name="Podicherti R."/>
            <person name="Tsui H.-C.T."/>
            <person name="Winkler M.E."/>
        </authorList>
    </citation>
    <scope>NUCLEOTIDE SEQUENCE</scope>
</reference>
<dbReference type="GO" id="GO:0010181">
    <property type="term" value="F:FMN binding"/>
    <property type="evidence" value="ECO:0007669"/>
    <property type="project" value="InterPro"/>
</dbReference>
<evidence type="ECO:0000256" key="2">
    <source>
        <dbReference type="ARBA" id="ARBA00023002"/>
    </source>
</evidence>
<name>A0A382J673_9ZZZZ</name>
<comment type="similarity">
    <text evidence="1">Belongs to the non-flavoprotein flavin reductase family.</text>
</comment>
<keyword evidence="2" id="KW-0560">Oxidoreductase</keyword>
<dbReference type="InterPro" id="IPR012349">
    <property type="entry name" value="Split_barrel_FMN-bd"/>
</dbReference>
<dbReference type="SMART" id="SM00903">
    <property type="entry name" value="Flavin_Reduct"/>
    <property type="match status" value="1"/>
</dbReference>
<evidence type="ECO:0000256" key="1">
    <source>
        <dbReference type="ARBA" id="ARBA00008898"/>
    </source>
</evidence>
<dbReference type="AlphaFoldDB" id="A0A382J673"/>
<accession>A0A382J673</accession>
<organism evidence="4">
    <name type="scientific">marine metagenome</name>
    <dbReference type="NCBI Taxonomy" id="408172"/>
    <lineage>
        <taxon>unclassified sequences</taxon>
        <taxon>metagenomes</taxon>
        <taxon>ecological metagenomes</taxon>
    </lineage>
</organism>
<dbReference type="Pfam" id="PF01613">
    <property type="entry name" value="Flavin_Reduct"/>
    <property type="match status" value="1"/>
</dbReference>
<dbReference type="EMBL" id="UINC01072129">
    <property type="protein sequence ID" value="SVC07550.1"/>
    <property type="molecule type" value="Genomic_DNA"/>
</dbReference>
<evidence type="ECO:0000313" key="4">
    <source>
        <dbReference type="EMBL" id="SVC07550.1"/>
    </source>
</evidence>
<dbReference type="SUPFAM" id="SSF50475">
    <property type="entry name" value="FMN-binding split barrel"/>
    <property type="match status" value="1"/>
</dbReference>